<feature type="compositionally biased region" description="Polar residues" evidence="1">
    <location>
        <begin position="55"/>
        <end position="65"/>
    </location>
</feature>
<evidence type="ECO:0000256" key="1">
    <source>
        <dbReference type="SAM" id="MobiDB-lite"/>
    </source>
</evidence>
<dbReference type="AlphaFoldDB" id="A0ABD3P9L8"/>
<sequence>MNLRSNISLLIICAMVIVGMNYHSLLNLKTIDTASDETPFSPPQSKPHHMESSPHDSTVNESGSSTLTATKLDIESLFNFTIPDPQTSGRQAPQRRNGTEYKSPFKHLNNGNHWWTYTDSCFAVDDVCRHSHNRWFYIDNSSANESAKWQPSFELKYMPQAYQKGAYADTRVQMTVDASHKISWRELERSNQCVVSNDPYHIVLQSLYNDMIGEFYSRSLMYMHKLLSMAPVIQQTFEQLKALHMSNSEMESLDDHQPPIEQTQYYVHITIANKGLLDAHKLLLSGMHRLNDTQSTRWAKSAVDLLLPDNDSCQCYQMLVFCGYDTYMQQHRNASERYTLWPSKYIDKSGDDIDGSSACNPVSPLFTALPNECQEFAKLKSYVLSNIEANFPSIEDAIAQHRRELLLRQNLVEENYNGSTKEWIIVGLAQRYLRRKWLNLANLTEACNVIFNNQNMLCIEVNVEGAKNPYEQFIIHRSLDALVGVHGAQLTQAVFLPAGSHVLELLPWIPEYIRGGWTARTSRPTPLGIIFHNTDINHYGYSLNRSSVPLCENAKPDDEKDCFTKNRQMFAWANRDFIVDFNVVMQFVEKFVLHQNDRCTDMMAETEFVLYNVWCNEETHNASLHVRHFYRKANTIS</sequence>
<keyword evidence="2" id="KW-0472">Membrane</keyword>
<feature type="region of interest" description="Disordered" evidence="1">
    <location>
        <begin position="36"/>
        <end position="65"/>
    </location>
</feature>
<evidence type="ECO:0000313" key="4">
    <source>
        <dbReference type="Proteomes" id="UP001530400"/>
    </source>
</evidence>
<proteinExistence type="predicted"/>
<keyword evidence="4" id="KW-1185">Reference proteome</keyword>
<evidence type="ECO:0000256" key="2">
    <source>
        <dbReference type="SAM" id="Phobius"/>
    </source>
</evidence>
<feature type="transmembrane region" description="Helical" evidence="2">
    <location>
        <begin position="7"/>
        <end position="25"/>
    </location>
</feature>
<organism evidence="3 4">
    <name type="scientific">Cyclotella atomus</name>
    <dbReference type="NCBI Taxonomy" id="382360"/>
    <lineage>
        <taxon>Eukaryota</taxon>
        <taxon>Sar</taxon>
        <taxon>Stramenopiles</taxon>
        <taxon>Ochrophyta</taxon>
        <taxon>Bacillariophyta</taxon>
        <taxon>Coscinodiscophyceae</taxon>
        <taxon>Thalassiosirophycidae</taxon>
        <taxon>Stephanodiscales</taxon>
        <taxon>Stephanodiscaceae</taxon>
        <taxon>Cyclotella</taxon>
    </lineage>
</organism>
<keyword evidence="2" id="KW-0812">Transmembrane</keyword>
<dbReference type="InterPro" id="IPR007657">
    <property type="entry name" value="Glycosyltransferase_61"/>
</dbReference>
<dbReference type="EMBL" id="JALLPJ020000729">
    <property type="protein sequence ID" value="KAL3784394.1"/>
    <property type="molecule type" value="Genomic_DNA"/>
</dbReference>
<keyword evidence="2" id="KW-1133">Transmembrane helix</keyword>
<accession>A0ABD3P9L8</accession>
<name>A0ABD3P9L8_9STRA</name>
<dbReference type="PANTHER" id="PTHR20961:SF140">
    <property type="entry name" value="GLYCOSYLTRANSFERASE"/>
    <property type="match status" value="1"/>
</dbReference>
<reference evidence="3 4" key="1">
    <citation type="submission" date="2024-10" db="EMBL/GenBank/DDBJ databases">
        <title>Updated reference genomes for cyclostephanoid diatoms.</title>
        <authorList>
            <person name="Roberts W.R."/>
            <person name="Alverson A.J."/>
        </authorList>
    </citation>
    <scope>NUCLEOTIDE SEQUENCE [LARGE SCALE GENOMIC DNA]</scope>
    <source>
        <strain evidence="3 4">AJA010-31</strain>
    </source>
</reference>
<evidence type="ECO:0000313" key="3">
    <source>
        <dbReference type="EMBL" id="KAL3784394.1"/>
    </source>
</evidence>
<dbReference type="PANTHER" id="PTHR20961">
    <property type="entry name" value="GLYCOSYLTRANSFERASE"/>
    <property type="match status" value="1"/>
</dbReference>
<feature type="compositionally biased region" description="Polar residues" evidence="1">
    <location>
        <begin position="84"/>
        <end position="96"/>
    </location>
</feature>
<feature type="region of interest" description="Disordered" evidence="1">
    <location>
        <begin position="81"/>
        <end position="103"/>
    </location>
</feature>
<protein>
    <submittedName>
        <fullName evidence="3">Uncharacterized protein</fullName>
    </submittedName>
</protein>
<comment type="caution">
    <text evidence="3">The sequence shown here is derived from an EMBL/GenBank/DDBJ whole genome shotgun (WGS) entry which is preliminary data.</text>
</comment>
<gene>
    <name evidence="3" type="ORF">ACHAWO_012940</name>
</gene>
<dbReference type="Proteomes" id="UP001530400">
    <property type="component" value="Unassembled WGS sequence"/>
</dbReference>